<dbReference type="Gene3D" id="1.10.630.10">
    <property type="entry name" value="Cytochrome P450"/>
    <property type="match status" value="1"/>
</dbReference>
<keyword evidence="4 18" id="KW-0349">Heme</keyword>
<evidence type="ECO:0000256" key="11">
    <source>
        <dbReference type="ARBA" id="ARBA00023166"/>
    </source>
</evidence>
<keyword evidence="6" id="KW-0442">Lipid degradation</keyword>
<keyword evidence="8 18" id="KW-0408">Iron</keyword>
<dbReference type="CDD" id="cd20625">
    <property type="entry name" value="CYP164-like"/>
    <property type="match status" value="1"/>
</dbReference>
<keyword evidence="10" id="KW-0443">Lipid metabolism</keyword>
<dbReference type="Proteomes" id="UP001141659">
    <property type="component" value="Unassembled WGS sequence"/>
</dbReference>
<evidence type="ECO:0000256" key="8">
    <source>
        <dbReference type="ARBA" id="ARBA00023004"/>
    </source>
</evidence>
<evidence type="ECO:0000256" key="4">
    <source>
        <dbReference type="ARBA" id="ARBA00022617"/>
    </source>
</evidence>
<reference evidence="19" key="2">
    <citation type="journal article" date="2022" name="BMC Genomics">
        <title>Comparative genome analysis of mycobacteria focusing on tRNA and non-coding RNA.</title>
        <authorList>
            <person name="Behra P.R.K."/>
            <person name="Pettersson B.M.F."/>
            <person name="Ramesh M."/>
            <person name="Das S."/>
            <person name="Dasgupta S."/>
            <person name="Kirsebom L.A."/>
        </authorList>
    </citation>
    <scope>NUCLEOTIDE SEQUENCE</scope>
    <source>
        <strain evidence="19">DSM 44242</strain>
    </source>
</reference>
<comment type="similarity">
    <text evidence="2 18">Belongs to the cytochrome P450 family.</text>
</comment>
<keyword evidence="5 18" id="KW-0479">Metal-binding</keyword>
<dbReference type="GO" id="GO:0004497">
    <property type="term" value="F:monooxygenase activity"/>
    <property type="evidence" value="ECO:0007669"/>
    <property type="project" value="UniProtKB-KW"/>
</dbReference>
<keyword evidence="12" id="KW-0753">Steroid metabolism</keyword>
<evidence type="ECO:0000256" key="1">
    <source>
        <dbReference type="ARBA" id="ARBA00001971"/>
    </source>
</evidence>
<name>A0AAW5TAN3_9MYCO</name>
<evidence type="ECO:0000256" key="5">
    <source>
        <dbReference type="ARBA" id="ARBA00022723"/>
    </source>
</evidence>
<evidence type="ECO:0000256" key="16">
    <source>
        <dbReference type="ARBA" id="ARBA00082981"/>
    </source>
</evidence>
<keyword evidence="9 18" id="KW-0503">Monooxygenase</keyword>
<dbReference type="PROSITE" id="PS00086">
    <property type="entry name" value="CYTOCHROME_P450"/>
    <property type="match status" value="1"/>
</dbReference>
<protein>
    <recommendedName>
        <fullName evidence="14">Steroid C26-monooxygenase</fullName>
    </recommendedName>
    <alternativeName>
        <fullName evidence="15">Cholest-4-en-3-one C26-monooxygenase</fullName>
    </alternativeName>
    <alternativeName>
        <fullName evidence="17">Cholesterol C26-monooxygenase</fullName>
    </alternativeName>
    <alternativeName>
        <fullName evidence="16">Steroid C27-monooxygenase</fullName>
    </alternativeName>
</protein>
<evidence type="ECO:0000256" key="12">
    <source>
        <dbReference type="ARBA" id="ARBA00023221"/>
    </source>
</evidence>
<dbReference type="PRINTS" id="PR00359">
    <property type="entry name" value="BP450"/>
</dbReference>
<comment type="pathway">
    <text evidence="13">Steroid metabolism; cholesterol degradation.</text>
</comment>
<dbReference type="EMBL" id="JACKVC010000026">
    <property type="protein sequence ID" value="MCV7392176.1"/>
    <property type="molecule type" value="Genomic_DNA"/>
</dbReference>
<dbReference type="GO" id="GO:0016705">
    <property type="term" value="F:oxidoreductase activity, acting on paired donors, with incorporation or reduction of molecular oxygen"/>
    <property type="evidence" value="ECO:0007669"/>
    <property type="project" value="InterPro"/>
</dbReference>
<dbReference type="InterPro" id="IPR017972">
    <property type="entry name" value="Cyt_P450_CS"/>
</dbReference>
<evidence type="ECO:0000256" key="7">
    <source>
        <dbReference type="ARBA" id="ARBA00023002"/>
    </source>
</evidence>
<dbReference type="GO" id="GO:0008203">
    <property type="term" value="P:cholesterol metabolic process"/>
    <property type="evidence" value="ECO:0007669"/>
    <property type="project" value="UniProtKB-KW"/>
</dbReference>
<dbReference type="PANTHER" id="PTHR46696">
    <property type="entry name" value="P450, PUTATIVE (EUROFUNG)-RELATED"/>
    <property type="match status" value="1"/>
</dbReference>
<keyword evidence="7 18" id="KW-0560">Oxidoreductase</keyword>
<comment type="cofactor">
    <cofactor evidence="1">
        <name>heme</name>
        <dbReference type="ChEBI" id="CHEBI:30413"/>
    </cofactor>
</comment>
<proteinExistence type="inferred from homology"/>
<evidence type="ECO:0000313" key="20">
    <source>
        <dbReference type="Proteomes" id="UP001141659"/>
    </source>
</evidence>
<dbReference type="GO" id="GO:0005506">
    <property type="term" value="F:iron ion binding"/>
    <property type="evidence" value="ECO:0007669"/>
    <property type="project" value="InterPro"/>
</dbReference>
<reference evidence="19" key="1">
    <citation type="submission" date="2020-07" db="EMBL/GenBank/DDBJ databases">
        <authorList>
            <person name="Pettersson B.M.F."/>
            <person name="Behra P.R.K."/>
            <person name="Ramesh M."/>
            <person name="Das S."/>
            <person name="Dasgupta S."/>
            <person name="Kirsebom L.A."/>
        </authorList>
    </citation>
    <scope>NUCLEOTIDE SEQUENCE</scope>
    <source>
        <strain evidence="19">DSM 44242</strain>
    </source>
</reference>
<organism evidence="19 20">
    <name type="scientific">Mycolicibacterium porcinum</name>
    <dbReference type="NCBI Taxonomy" id="39693"/>
    <lineage>
        <taxon>Bacteria</taxon>
        <taxon>Bacillati</taxon>
        <taxon>Actinomycetota</taxon>
        <taxon>Actinomycetes</taxon>
        <taxon>Mycobacteriales</taxon>
        <taxon>Mycobacteriaceae</taxon>
        <taxon>Mycolicibacterium</taxon>
    </lineage>
</organism>
<dbReference type="AlphaFoldDB" id="A0AAW5TAN3"/>
<keyword evidence="11" id="KW-1207">Sterol metabolism</keyword>
<evidence type="ECO:0000256" key="17">
    <source>
        <dbReference type="ARBA" id="ARBA00083909"/>
    </source>
</evidence>
<sequence>MVGAIEDVDAAAIVRDLVLGGVADPYPLYEQLRELGSGVHWSDVLGAWIVCRYDDVRSMVSQHDVFSNDTFFAGGPGIHDPEDAEHRRFISISSRQFIFKDSPDHTRIRSIFRHAFTPQSVARWRSSMEEVADEVLGRYQPGEELDIMPHLAADIPVAVIASILGVPKDMWSQLREWSEAFGRTFDAGVQGRLRDESIRTSLEMLDYLAELVKQRKADPQDDLITLIASTETDSGELLELDEAVSQITLLLSAGNDTTTSLIGSAMTIMIDRPDIKAQLQEDPSLIPVALEEMLRFDPPFHMDFRKALRDVEYGGQQIKAGQMCFQIIAAANRDPRQFDDPGVIDISRDASRHLSFSHGIHFCVGAPLARLETAVVLRKILERFPNFSAGSGPAVRRTSNILARGWHSRPVRL</sequence>
<accession>A0AAW5TAN3</accession>
<dbReference type="PANTHER" id="PTHR46696:SF3">
    <property type="entry name" value="PULCHERRIMINIC ACID SYNTHASE"/>
    <property type="match status" value="1"/>
</dbReference>
<evidence type="ECO:0000256" key="14">
    <source>
        <dbReference type="ARBA" id="ARBA00070775"/>
    </source>
</evidence>
<dbReference type="InterPro" id="IPR002397">
    <property type="entry name" value="Cyt_P450_B"/>
</dbReference>
<evidence type="ECO:0000256" key="15">
    <source>
        <dbReference type="ARBA" id="ARBA00079588"/>
    </source>
</evidence>
<evidence type="ECO:0000313" key="19">
    <source>
        <dbReference type="EMBL" id="MCV7392176.1"/>
    </source>
</evidence>
<comment type="caution">
    <text evidence="19">The sequence shown here is derived from an EMBL/GenBank/DDBJ whole genome shotgun (WGS) entry which is preliminary data.</text>
</comment>
<evidence type="ECO:0000256" key="6">
    <source>
        <dbReference type="ARBA" id="ARBA00022963"/>
    </source>
</evidence>
<dbReference type="InterPro" id="IPR001128">
    <property type="entry name" value="Cyt_P450"/>
</dbReference>
<dbReference type="SUPFAM" id="SSF48264">
    <property type="entry name" value="Cytochrome P450"/>
    <property type="match status" value="1"/>
</dbReference>
<dbReference type="Pfam" id="PF00067">
    <property type="entry name" value="p450"/>
    <property type="match status" value="1"/>
</dbReference>
<evidence type="ECO:0000256" key="10">
    <source>
        <dbReference type="ARBA" id="ARBA00023098"/>
    </source>
</evidence>
<dbReference type="InterPro" id="IPR036396">
    <property type="entry name" value="Cyt_P450_sf"/>
</dbReference>
<dbReference type="PRINTS" id="PR00385">
    <property type="entry name" value="P450"/>
</dbReference>
<gene>
    <name evidence="19" type="ORF">H5P34_29390</name>
</gene>
<keyword evidence="3" id="KW-0153">Cholesterol metabolism</keyword>
<dbReference type="GO" id="GO:0020037">
    <property type="term" value="F:heme binding"/>
    <property type="evidence" value="ECO:0007669"/>
    <property type="project" value="InterPro"/>
</dbReference>
<dbReference type="FunFam" id="1.10.630.10:FF:000018">
    <property type="entry name" value="Cytochrome P450 monooxygenase"/>
    <property type="match status" value="1"/>
</dbReference>
<evidence type="ECO:0000256" key="9">
    <source>
        <dbReference type="ARBA" id="ARBA00023033"/>
    </source>
</evidence>
<evidence type="ECO:0000256" key="13">
    <source>
        <dbReference type="ARBA" id="ARBA00049645"/>
    </source>
</evidence>
<dbReference type="RefSeq" id="WP_133058165.1">
    <property type="nucleotide sequence ID" value="NZ_JACKVC010000026.1"/>
</dbReference>
<evidence type="ECO:0000256" key="18">
    <source>
        <dbReference type="RuleBase" id="RU000461"/>
    </source>
</evidence>
<dbReference type="GO" id="GO:0016042">
    <property type="term" value="P:lipid catabolic process"/>
    <property type="evidence" value="ECO:0007669"/>
    <property type="project" value="UniProtKB-KW"/>
</dbReference>
<evidence type="ECO:0000256" key="2">
    <source>
        <dbReference type="ARBA" id="ARBA00010617"/>
    </source>
</evidence>
<evidence type="ECO:0000256" key="3">
    <source>
        <dbReference type="ARBA" id="ARBA00022548"/>
    </source>
</evidence>